<evidence type="ECO:0000256" key="1">
    <source>
        <dbReference type="SAM" id="Phobius"/>
    </source>
</evidence>
<dbReference type="EMBL" id="LAZR01009290">
    <property type="protein sequence ID" value="KKM73522.1"/>
    <property type="molecule type" value="Genomic_DNA"/>
</dbReference>
<protein>
    <submittedName>
        <fullName evidence="2">Uncharacterized protein</fullName>
    </submittedName>
</protein>
<comment type="caution">
    <text evidence="2">The sequence shown here is derived from an EMBL/GenBank/DDBJ whole genome shotgun (WGS) entry which is preliminary data.</text>
</comment>
<keyword evidence="1" id="KW-0812">Transmembrane</keyword>
<keyword evidence="1" id="KW-1133">Transmembrane helix</keyword>
<reference evidence="2" key="1">
    <citation type="journal article" date="2015" name="Nature">
        <title>Complex archaea that bridge the gap between prokaryotes and eukaryotes.</title>
        <authorList>
            <person name="Spang A."/>
            <person name="Saw J.H."/>
            <person name="Jorgensen S.L."/>
            <person name="Zaremba-Niedzwiedzka K."/>
            <person name="Martijn J."/>
            <person name="Lind A.E."/>
            <person name="van Eijk R."/>
            <person name="Schleper C."/>
            <person name="Guy L."/>
            <person name="Ettema T.J."/>
        </authorList>
    </citation>
    <scope>NUCLEOTIDE SEQUENCE</scope>
</reference>
<organism evidence="2">
    <name type="scientific">marine sediment metagenome</name>
    <dbReference type="NCBI Taxonomy" id="412755"/>
    <lineage>
        <taxon>unclassified sequences</taxon>
        <taxon>metagenomes</taxon>
        <taxon>ecological metagenomes</taxon>
    </lineage>
</organism>
<sequence length="29" mass="3288">MLEVNIFSFVMFLLSAFFFGRASKGRKGS</sequence>
<accession>A0A0F9MW99</accession>
<proteinExistence type="predicted"/>
<keyword evidence="1" id="KW-0472">Membrane</keyword>
<dbReference type="AlphaFoldDB" id="A0A0F9MW99"/>
<name>A0A0F9MW99_9ZZZZ</name>
<evidence type="ECO:0000313" key="2">
    <source>
        <dbReference type="EMBL" id="KKM73522.1"/>
    </source>
</evidence>
<feature type="transmembrane region" description="Helical" evidence="1">
    <location>
        <begin position="6"/>
        <end position="23"/>
    </location>
</feature>
<gene>
    <name evidence="2" type="ORF">LCGC14_1409700</name>
</gene>